<feature type="region of interest" description="Disordered" evidence="2">
    <location>
        <begin position="1702"/>
        <end position="1722"/>
    </location>
</feature>
<accession>A0ABN2GFJ7</accession>
<feature type="region of interest" description="Disordered" evidence="2">
    <location>
        <begin position="1476"/>
        <end position="1502"/>
    </location>
</feature>
<dbReference type="CDD" id="cd00081">
    <property type="entry name" value="Hint"/>
    <property type="match status" value="1"/>
</dbReference>
<dbReference type="Pfam" id="PF25023">
    <property type="entry name" value="TEN_YD-shell"/>
    <property type="match status" value="1"/>
</dbReference>
<dbReference type="Gene3D" id="2.60.120.200">
    <property type="match status" value="2"/>
</dbReference>
<dbReference type="InterPro" id="IPR001791">
    <property type="entry name" value="Laminin_G"/>
</dbReference>
<dbReference type="NCBIfam" id="TIGR01643">
    <property type="entry name" value="YD_repeat_2x"/>
    <property type="match status" value="7"/>
</dbReference>
<dbReference type="InterPro" id="IPR045351">
    <property type="entry name" value="DUF6531"/>
</dbReference>
<feature type="region of interest" description="Disordered" evidence="2">
    <location>
        <begin position="1"/>
        <end position="76"/>
    </location>
</feature>
<dbReference type="InterPro" id="IPR056823">
    <property type="entry name" value="TEN-like_YD-shell"/>
</dbReference>
<feature type="domain" description="Hint" evidence="3">
    <location>
        <begin position="3099"/>
        <end position="3206"/>
    </location>
</feature>
<dbReference type="NCBIfam" id="TIGR03696">
    <property type="entry name" value="Rhs_assc_core"/>
    <property type="match status" value="1"/>
</dbReference>
<evidence type="ECO:0000256" key="2">
    <source>
        <dbReference type="SAM" id="MobiDB-lite"/>
    </source>
</evidence>
<dbReference type="Pfam" id="PF20148">
    <property type="entry name" value="DUF6531"/>
    <property type="match status" value="1"/>
</dbReference>
<comment type="caution">
    <text evidence="4">The sequence shown here is derived from an EMBL/GenBank/DDBJ whole genome shotgun (WGS) entry which is preliminary data.</text>
</comment>
<dbReference type="PANTHER" id="PTHR32305:SF15">
    <property type="entry name" value="PROTEIN RHSA-RELATED"/>
    <property type="match status" value="1"/>
</dbReference>
<feature type="compositionally biased region" description="Polar residues" evidence="2">
    <location>
        <begin position="1709"/>
        <end position="1718"/>
    </location>
</feature>
<dbReference type="InterPro" id="IPR031325">
    <property type="entry name" value="RHS_repeat"/>
</dbReference>
<feature type="compositionally biased region" description="Gly residues" evidence="2">
    <location>
        <begin position="28"/>
        <end position="42"/>
    </location>
</feature>
<organism evidence="4 5">
    <name type="scientific">Fodinicola feengrottensis</name>
    <dbReference type="NCBI Taxonomy" id="435914"/>
    <lineage>
        <taxon>Bacteria</taxon>
        <taxon>Bacillati</taxon>
        <taxon>Actinomycetota</taxon>
        <taxon>Actinomycetes</taxon>
        <taxon>Mycobacteriales</taxon>
        <taxon>Fodinicola</taxon>
    </lineage>
</organism>
<dbReference type="Gene3D" id="2.180.10.10">
    <property type="entry name" value="RHS repeat-associated core"/>
    <property type="match status" value="5"/>
</dbReference>
<feature type="region of interest" description="Disordered" evidence="2">
    <location>
        <begin position="2192"/>
        <end position="2229"/>
    </location>
</feature>
<dbReference type="InterPro" id="IPR032869">
    <property type="entry name" value="WHH_dom_containing"/>
</dbReference>
<sequence length="3369" mass="348027">MTWTGVPVQKVGRAGGAPPKAPAAPVPAGGGKAAGRAPGKGVGELPAYSSPLKPVPQGKSGSIPAEAAGGRAAKPAVRVATRSSATTDFFQNPDGSYARRVYQRPVNYRDATGAWQHIDVSLARTGDGRWREKANSLALDVAGSAADPALVRLGLDGALDRGRVFSYGLAGAAPVAPSVSGQTATYPGVLPSTDLRVEPTATGVKESVVLRSEQAAAGWVFPLRLTGVTARQPAPNGTIELVDKTGKTVARIPAGFASDAKIDPRSGEGATTYALTTTLVTTSGGGQAIQVGLDEHWLRDPARVFPVTVDPTANLDAATTYVGTNVPEVDHSSEPTVKIGAYDGGVVPDAQAHKARSFLQFPNSGLEGSGVTFSSVNLHLFDTWASTCTAEKVEVAAVYQPFDLTKTTTYPGPTVGGSVGGGTPNVPNACKNTAADRTVGDWVTLPVSVGVLTNWAQNGGTYGLSLYGIESDTFHWKQFDSANSDFPPYMEINYTGTLTPQVYNWFPRNGSAVNSLTPTLAATGDLDPNITAAQKFQFQVYNTANTKIADSGLQTANSYAIPAGKLVWGQTYYWQVQNYDGAKYSPPGIWQALTVQVPQPLVTSSLSQNPDGRGFSADNGNYTTSETDANVTTVGPSLQVDRDYNSRDPRMTGGFGESWSSVFDAQAAEQYTPAGAVTSVAVTYPGGSTVGFGKNADGSFTPPSGRFATFAAVTGGGYKLIDKDDTTYTFTQPLGAGAYGITSVADANGRAITYAWSSGHIVTATSGASGRALHLTWATPSGATYPHVATVATDPRTPGDSSTVLTWTYGYTGDELTQMCAPIDVPGTCTTYGYTTGSQYHNQTVDTGAESFWPLAESTGATTAASVNLANEGNDNGTYHNVTLGAAGPLAGGSAPAASFNGTSSFVQLPNLHMATNPAASVSLWFKTSTPLGVLFSYSDKTADNQATKGGFVPALYVGASGKLYGLLWKSATNAPITTTGTVTDGNWHHVVLSGSLTGQAMWLDGAQVGTTGGPSADSGGGYKPLALQYGHIGAGYLAAPYPDEPHSGDTSRSAYYFNGSIADVGFYTSQLTAQTATSLYRAGTTPVGLLTKITRPSGKVDAQVAYDPVSTTVKTVTDDKGGMWTVNPATVSGSVLVYRSAVSGSAPESYFMLAEGAGSTQAIDEVDSGVGMYHNVTLGAAGPTPDYPAASFAGSNSSPSYVQLPPGDVVNGKPASAEVWFQVPKANTTGGVLFSMQQQDLSTMTGSAGQYDPVLYVGSDGKLHGKIWDTTHLSSVPGSAQTVNDGRWHQAVLAASASGQVLYLDGQAVATTTAALEAQSPGYSYGYLGAGPVAGWANKPTNDLGWFPGSIGEFSFYTNQLSAQEVAAHYTAMRNADGGLSPIKGVTITDPGGATLTHRYDVNNGMREISDNDATGALTSYGYDTGGFVHAIGDGYGRTTVVGHDVRGNEVSQTTCQNQHTQVCSTSYKTYLPDDTSTSLTPSPKNDVLASTSDARSASATDPAYRSTYGYDAAGNQTAVTTPAVAGYPNGRTTTIAYTDGTTVKAADTGFAPVGLPYKTVSPSGATTTVSYFHNGDIASVTDPAGAVTSYTYDGVGQTLTQKENSDTFPNGLITSYTYNKAGQVTSEADPGVTNRITGAVHTANISTSYAPDGQLLSQTTADVTGGDAPRTTSVTYDDHGLAATSTDPLGKITSYSYDGYGRRTSETDPSGQTTAYTYDAEGRPLDQILKDYTGDPNSPSPKKDLVISHRVYDVTGKLTYLQDSNGNWTYYVYYDNGLLNAVGRIDQADTTVFWQQVNGYDADGNLTEQDSNNQASWFQNTVDAGDRVTASTVAGVNRTTTIAYDGDDHPTSSIISDGTGATNTTAATYDPLGHVTSKTVSDNAGRSSKTSWTLDKRGLPTSMTNPANAVTTYAYDEDGQLAVTTGPAVNAETSGAAAQSVHPITTIGYDTASAPTETEDPNGNVTTTAYDAAGQKTSVTQPAYIPPGASSPTIPVTRWAYDDTGDTTSVTDPLGNTVAYTYDQLNDTASVTDPRGGITRNSYDPAGHLLQSATPNGATTQATYDWMGRPLTSTVLERYPAAASYTTTNSYAASQANPAGAYLTSTTTPAGATTSYGYDAAGEQTSVTDPAGTTTVSAYNLQGHVAKTTLADGTATATTYDHLGDPLTATQLDTDGTTVLAKTSATYDPAGRQLTSTDARNHTSTLTRDASGLVTQEQQPVDDSTSITTTFGYDAAGHRTRFTDGRANSWITTFNSWNLPESSIEPGTATYTAAADRTTTTTYDADGHPAGTTKPGGVTFADTYDKAGELLSQSGSGADAPTADRSFSYDPDGRITKASTAAAGDTGPTGPQIPATDESFTYNDRGQLLTASGSAASSSFGYTADGLLASRTDAAGTATYAYDTADRLATATDPITSTQISVGYNQLSMPTTLTYGTNGNARTYGYDHQHRLTSDTLKTSGGTTVASIGYGYDANDNLTSKTTTGLGAGSAANTYTYDYADRLTSWNDGTKTVPYGYDASGNRTRVGANVYTYDARDELTSDGTNSYTYTARGTLTKQTNSASTTGYAYDAYGQQQTVTGTIAGTTNATKTYVSDALGRVVSSATTSATGTQRAFSFSGTSNDLASDGSNTYSRGPDGGLLATGTSGGTGGVLAWTDAHDDVVGQFTSTGATLSGTTTYDPLGNTTATAGKVGNLGFQSGWTDPDTGKVNMGSRWYDPATGEFQSKDAAANNPVPTSVSANPFAYVGDSPLGDQDPDGTCGLFDWGCYGHAVSNAAHNVAHAASNVVHAVAHVYNHYVAPIVNHVYTHIIRPLVHNGIHLIRKAVHFVKDTWHAAKRFGQQVIRAAYTLAAKVKRVAAAAYHNIVAGAKKVGAAVASAGRSVGKFIVKHAATIASVVASTVVFAGCETALGAISFGAGAVAGAAICGAAAGAVGGLVEQGVHCLQDGKSACSGSAFGQAALIGGVSGALGGFLGGLGGKLASTVIKEALPEAISKFASGAAGHAAGAIVGAAGGGATGAITYGLTCSGAAGGCSWSGAGKAALDGAEAGAVAGALGGTPRGAKTTGGPVRPNRGTTEEPEPPTAGRDEDEPAACAGRHSFTGNTRVLLADGSSKPISQIKTGDKIADAVPGDTKTQAHQVGRVIVTTTDHDFVDLTIATLDHTGRAVSMGTITTTAHHPFYDTTKAAFIDAAQLHEGDHLQTNDGHTAVILAIHTRHGNAVTYDLTIPTLHTYYVLAAGQSVETVLVHNCNGSVTGHPEGCDCANGGAPKVRNGALANSDHPVTGVPFDENGFPDFSDWRHPDVPDVQIELSGNRPTDFARANRAAGLASTPEGYTWHHHQEPGLMQLIDRDVHRLTGHTGGFSTRR</sequence>
<dbReference type="SUPFAM" id="SSF49899">
    <property type="entry name" value="Concanavalin A-like lectins/glucanases"/>
    <property type="match status" value="2"/>
</dbReference>
<feature type="compositionally biased region" description="Polar residues" evidence="2">
    <location>
        <begin position="1476"/>
        <end position="1485"/>
    </location>
</feature>
<evidence type="ECO:0000313" key="4">
    <source>
        <dbReference type="EMBL" id="GAA1670423.1"/>
    </source>
</evidence>
<evidence type="ECO:0000256" key="1">
    <source>
        <dbReference type="ARBA" id="ARBA00022737"/>
    </source>
</evidence>
<dbReference type="Pfam" id="PF13385">
    <property type="entry name" value="Laminin_G_3"/>
    <property type="match status" value="2"/>
</dbReference>
<reference evidence="4 5" key="1">
    <citation type="journal article" date="2019" name="Int. J. Syst. Evol. Microbiol.">
        <title>The Global Catalogue of Microorganisms (GCM) 10K type strain sequencing project: providing services to taxonomists for standard genome sequencing and annotation.</title>
        <authorList>
            <consortium name="The Broad Institute Genomics Platform"/>
            <consortium name="The Broad Institute Genome Sequencing Center for Infectious Disease"/>
            <person name="Wu L."/>
            <person name="Ma J."/>
        </authorList>
    </citation>
    <scope>NUCLEOTIDE SEQUENCE [LARGE SCALE GENOMIC DNA]</scope>
    <source>
        <strain evidence="4 5">JCM 14718</strain>
    </source>
</reference>
<feature type="compositionally biased region" description="Low complexity" evidence="2">
    <location>
        <begin position="1491"/>
        <end position="1502"/>
    </location>
</feature>
<dbReference type="InterPro" id="IPR050708">
    <property type="entry name" value="T6SS_VgrG/RHS"/>
</dbReference>
<dbReference type="Pfam" id="PF14414">
    <property type="entry name" value="WHH"/>
    <property type="match status" value="1"/>
</dbReference>
<feature type="compositionally biased region" description="Polar residues" evidence="2">
    <location>
        <begin position="1879"/>
        <end position="1895"/>
    </location>
</feature>
<dbReference type="SMART" id="SM00306">
    <property type="entry name" value="HintN"/>
    <property type="match status" value="1"/>
</dbReference>
<keyword evidence="1" id="KW-0677">Repeat</keyword>
<dbReference type="SUPFAM" id="SSF51294">
    <property type="entry name" value="Hedgehog/intein (Hint) domain"/>
    <property type="match status" value="1"/>
</dbReference>
<evidence type="ECO:0000313" key="5">
    <source>
        <dbReference type="Proteomes" id="UP001500618"/>
    </source>
</evidence>
<dbReference type="PROSITE" id="PS50818">
    <property type="entry name" value="INTEIN_C_TER"/>
    <property type="match status" value="1"/>
</dbReference>
<feature type="compositionally biased region" description="Polar residues" evidence="2">
    <location>
        <begin position="2195"/>
        <end position="2229"/>
    </location>
</feature>
<gene>
    <name evidence="4" type="ORF">GCM10009765_19800</name>
</gene>
<dbReference type="InterPro" id="IPR036844">
    <property type="entry name" value="Hint_dom_sf"/>
</dbReference>
<dbReference type="CDD" id="cd00110">
    <property type="entry name" value="LamG"/>
    <property type="match status" value="1"/>
</dbReference>
<feature type="compositionally biased region" description="Low complexity" evidence="2">
    <location>
        <begin position="64"/>
        <end position="76"/>
    </location>
</feature>
<keyword evidence="5" id="KW-1185">Reference proteome</keyword>
<proteinExistence type="predicted"/>
<evidence type="ECO:0000259" key="3">
    <source>
        <dbReference type="SMART" id="SM00306"/>
    </source>
</evidence>
<dbReference type="InterPro" id="IPR030934">
    <property type="entry name" value="Intein_C"/>
</dbReference>
<name>A0ABN2GFJ7_9ACTN</name>
<feature type="region of interest" description="Disordered" evidence="2">
    <location>
        <begin position="3056"/>
        <end position="3099"/>
    </location>
</feature>
<dbReference type="InterPro" id="IPR013320">
    <property type="entry name" value="ConA-like_dom_sf"/>
</dbReference>
<dbReference type="Gene3D" id="2.170.16.10">
    <property type="entry name" value="Hedgehog/Intein (Hint) domain"/>
    <property type="match status" value="1"/>
</dbReference>
<feature type="region of interest" description="Disordered" evidence="2">
    <location>
        <begin position="1879"/>
        <end position="1901"/>
    </location>
</feature>
<dbReference type="Pfam" id="PF05593">
    <property type="entry name" value="RHS_repeat"/>
    <property type="match status" value="6"/>
</dbReference>
<dbReference type="Proteomes" id="UP001500618">
    <property type="component" value="Unassembled WGS sequence"/>
</dbReference>
<dbReference type="PANTHER" id="PTHR32305">
    <property type="match status" value="1"/>
</dbReference>
<feature type="region of interest" description="Disordered" evidence="2">
    <location>
        <begin position="2312"/>
        <end position="2361"/>
    </location>
</feature>
<dbReference type="InterPro" id="IPR003587">
    <property type="entry name" value="Hint_dom_N"/>
</dbReference>
<protein>
    <recommendedName>
        <fullName evidence="3">Hint domain-containing protein</fullName>
    </recommendedName>
</protein>
<dbReference type="Pfam" id="PF07591">
    <property type="entry name" value="PT-HINT"/>
    <property type="match status" value="1"/>
</dbReference>
<dbReference type="EMBL" id="BAAANY010000008">
    <property type="protein sequence ID" value="GAA1670423.1"/>
    <property type="molecule type" value="Genomic_DNA"/>
</dbReference>
<dbReference type="InterPro" id="IPR022385">
    <property type="entry name" value="Rhs_assc_core"/>
</dbReference>
<dbReference type="InterPro" id="IPR006530">
    <property type="entry name" value="YD"/>
</dbReference>